<sequence length="61" mass="6571">MNRPSVNLGAGGFVSYFEDGGATVSLDPYEDINQEGVVEPQYEEQGITTVITDKLKSSLFG</sequence>
<gene>
    <name evidence="1" type="ORF">S01H1_59357</name>
</gene>
<reference evidence="1" key="1">
    <citation type="journal article" date="2014" name="Front. Microbiol.">
        <title>High frequency of phylogenetically diverse reductive dehalogenase-homologous genes in deep subseafloor sedimentary metagenomes.</title>
        <authorList>
            <person name="Kawai M."/>
            <person name="Futagami T."/>
            <person name="Toyoda A."/>
            <person name="Takaki Y."/>
            <person name="Nishi S."/>
            <person name="Hori S."/>
            <person name="Arai W."/>
            <person name="Tsubouchi T."/>
            <person name="Morono Y."/>
            <person name="Uchiyama I."/>
            <person name="Ito T."/>
            <person name="Fujiyama A."/>
            <person name="Inagaki F."/>
            <person name="Takami H."/>
        </authorList>
    </citation>
    <scope>NUCLEOTIDE SEQUENCE</scope>
    <source>
        <strain evidence="1">Expedition CK06-06</strain>
    </source>
</reference>
<accession>X0V7L3</accession>
<protein>
    <submittedName>
        <fullName evidence="1">Uncharacterized protein</fullName>
    </submittedName>
</protein>
<proteinExistence type="predicted"/>
<comment type="caution">
    <text evidence="1">The sequence shown here is derived from an EMBL/GenBank/DDBJ whole genome shotgun (WGS) entry which is preliminary data.</text>
</comment>
<evidence type="ECO:0000313" key="1">
    <source>
        <dbReference type="EMBL" id="GAG14125.1"/>
    </source>
</evidence>
<dbReference type="EMBL" id="BARS01038819">
    <property type="protein sequence ID" value="GAG14125.1"/>
    <property type="molecule type" value="Genomic_DNA"/>
</dbReference>
<dbReference type="AlphaFoldDB" id="X0V7L3"/>
<organism evidence="1">
    <name type="scientific">marine sediment metagenome</name>
    <dbReference type="NCBI Taxonomy" id="412755"/>
    <lineage>
        <taxon>unclassified sequences</taxon>
        <taxon>metagenomes</taxon>
        <taxon>ecological metagenomes</taxon>
    </lineage>
</organism>
<feature type="non-terminal residue" evidence="1">
    <location>
        <position position="61"/>
    </location>
</feature>
<name>X0V7L3_9ZZZZ</name>